<dbReference type="EMBL" id="BGZK01002412">
    <property type="protein sequence ID" value="GBP93741.1"/>
    <property type="molecule type" value="Genomic_DNA"/>
</dbReference>
<gene>
    <name evidence="1" type="ORF">EVAR_67033_1</name>
</gene>
<dbReference type="Gene3D" id="3.30.420.10">
    <property type="entry name" value="Ribonuclease H-like superfamily/Ribonuclease H"/>
    <property type="match status" value="1"/>
</dbReference>
<comment type="caution">
    <text evidence="1">The sequence shown here is derived from an EMBL/GenBank/DDBJ whole genome shotgun (WGS) entry which is preliminary data.</text>
</comment>
<evidence type="ECO:0008006" key="3">
    <source>
        <dbReference type="Google" id="ProtNLM"/>
    </source>
</evidence>
<evidence type="ECO:0000313" key="1">
    <source>
        <dbReference type="EMBL" id="GBP93741.1"/>
    </source>
</evidence>
<organism evidence="1 2">
    <name type="scientific">Eumeta variegata</name>
    <name type="common">Bagworm moth</name>
    <name type="synonym">Eumeta japonica</name>
    <dbReference type="NCBI Taxonomy" id="151549"/>
    <lineage>
        <taxon>Eukaryota</taxon>
        <taxon>Metazoa</taxon>
        <taxon>Ecdysozoa</taxon>
        <taxon>Arthropoda</taxon>
        <taxon>Hexapoda</taxon>
        <taxon>Insecta</taxon>
        <taxon>Pterygota</taxon>
        <taxon>Neoptera</taxon>
        <taxon>Endopterygota</taxon>
        <taxon>Lepidoptera</taxon>
        <taxon>Glossata</taxon>
        <taxon>Ditrysia</taxon>
        <taxon>Tineoidea</taxon>
        <taxon>Psychidae</taxon>
        <taxon>Oiketicinae</taxon>
        <taxon>Eumeta</taxon>
    </lineage>
</organism>
<protein>
    <recommendedName>
        <fullName evidence="3">Mariner Mos1 transposase</fullName>
    </recommendedName>
</protein>
<dbReference type="InterPro" id="IPR036397">
    <property type="entry name" value="RNaseH_sf"/>
</dbReference>
<name>A0A4C1ZY41_EUMVA</name>
<dbReference type="Proteomes" id="UP000299102">
    <property type="component" value="Unassembled WGS sequence"/>
</dbReference>
<dbReference type="OrthoDB" id="10017160at2759"/>
<sequence>MVWDIVTGNETWFYCYDFETKQQLNVWVYRDALKPIKVARGKKPLNGCVLFFFNKTGHVATVVLENFRTVNSDWNTIICLPEIIDELRKNYRKGGIILHHDNVSWQTAEKTKFFEKEKRRTYEQSCIQYRPGIL</sequence>
<keyword evidence="2" id="KW-1185">Reference proteome</keyword>
<dbReference type="GO" id="GO:0003676">
    <property type="term" value="F:nucleic acid binding"/>
    <property type="evidence" value="ECO:0007669"/>
    <property type="project" value="InterPro"/>
</dbReference>
<reference evidence="1 2" key="1">
    <citation type="journal article" date="2019" name="Commun. Biol.">
        <title>The bagworm genome reveals a unique fibroin gene that provides high tensile strength.</title>
        <authorList>
            <person name="Kono N."/>
            <person name="Nakamura H."/>
            <person name="Ohtoshi R."/>
            <person name="Tomita M."/>
            <person name="Numata K."/>
            <person name="Arakawa K."/>
        </authorList>
    </citation>
    <scope>NUCLEOTIDE SEQUENCE [LARGE SCALE GENOMIC DNA]</scope>
</reference>
<accession>A0A4C1ZY41</accession>
<proteinExistence type="predicted"/>
<evidence type="ECO:0000313" key="2">
    <source>
        <dbReference type="Proteomes" id="UP000299102"/>
    </source>
</evidence>
<dbReference type="AlphaFoldDB" id="A0A4C1ZY41"/>